<organism evidence="3 4">
    <name type="scientific">Anatilimnocola aggregata</name>
    <dbReference type="NCBI Taxonomy" id="2528021"/>
    <lineage>
        <taxon>Bacteria</taxon>
        <taxon>Pseudomonadati</taxon>
        <taxon>Planctomycetota</taxon>
        <taxon>Planctomycetia</taxon>
        <taxon>Pirellulales</taxon>
        <taxon>Pirellulaceae</taxon>
        <taxon>Anatilimnocola</taxon>
    </lineage>
</organism>
<feature type="domain" description="DUF1553" evidence="2">
    <location>
        <begin position="297"/>
        <end position="419"/>
    </location>
</feature>
<evidence type="ECO:0000313" key="4">
    <source>
        <dbReference type="Proteomes" id="UP000315017"/>
    </source>
</evidence>
<dbReference type="Pfam" id="PF07583">
    <property type="entry name" value="PSCyt2"/>
    <property type="match status" value="1"/>
</dbReference>
<dbReference type="InterPro" id="IPR022655">
    <property type="entry name" value="DUF1553"/>
</dbReference>
<feature type="domain" description="DUF1549" evidence="1">
    <location>
        <begin position="36"/>
        <end position="219"/>
    </location>
</feature>
<evidence type="ECO:0000259" key="1">
    <source>
        <dbReference type="Pfam" id="PF07583"/>
    </source>
</evidence>
<evidence type="ECO:0000259" key="2">
    <source>
        <dbReference type="Pfam" id="PF07587"/>
    </source>
</evidence>
<accession>A0A517YFM2</accession>
<dbReference type="PANTHER" id="PTHR35889">
    <property type="entry name" value="CYCLOINULO-OLIGOSACCHARIDE FRUCTANOTRANSFERASE-RELATED"/>
    <property type="match status" value="1"/>
</dbReference>
<sequence length="545" mass="61884">MITQAPTRWLILPTIMAVALCAVQLAAQEKLLRTVIDSEISAAWMREKFTPADPATDAEFLRRVYLDLVGVIPTADEAAVFLDDTATDKRSKLIDKLLDDPRFAEQQANHWDLLFFGRRPADQELTSRREGFQKWLKGKFATNEPYDRWARDLLLAQGGTYEGPAMFFAQFRSRPEDAAEAVSRLFLGTQIHCARCHDHPFDKWTQTDFYGVAGFFARLTFIDAKEDGKRHYILAEKSSGEVLFTGPAAKQTPGQKGEPVAPRFLGGEDLQEPHLPEGFKEPDLKGVKDPPKPLFSRREKFVDWATRPENPYFTKAIVNRVWAQFLGRGIIDPVDDLRESHVASLPGVFQTLQKELVAHQYDLKWLIRELVHTQAYQLSSAGSGTDALPKWYERARVRPLTAEEIMAAIRQATNFDESVRAAGAKPETTALPERNYFLSSFGEPFNGRGEFQPNLNEHLFFNNSGTLRQSLIQMKKGNLADSLNNSTAPWEERVDHLFLAILSRRPLEVERKKFVEYLSAEKASAPAVEEAIWVLLNTSEFRFNH</sequence>
<dbReference type="PANTHER" id="PTHR35889:SF3">
    <property type="entry name" value="F-BOX DOMAIN-CONTAINING PROTEIN"/>
    <property type="match status" value="1"/>
</dbReference>
<gene>
    <name evidence="3" type="ORF">ETAA8_41370</name>
</gene>
<keyword evidence="4" id="KW-1185">Reference proteome</keyword>
<dbReference type="Proteomes" id="UP000315017">
    <property type="component" value="Chromosome"/>
</dbReference>
<dbReference type="InterPro" id="IPR011444">
    <property type="entry name" value="DUF1549"/>
</dbReference>
<protein>
    <recommendedName>
        <fullName evidence="5">DUF1549 domain-containing protein</fullName>
    </recommendedName>
</protein>
<name>A0A517YFM2_9BACT</name>
<dbReference type="RefSeq" id="WP_145092263.1">
    <property type="nucleotide sequence ID" value="NZ_CP036274.1"/>
</dbReference>
<dbReference type="Pfam" id="PF07587">
    <property type="entry name" value="PSD1"/>
    <property type="match status" value="1"/>
</dbReference>
<dbReference type="KEGG" id="aagg:ETAA8_41370"/>
<dbReference type="AlphaFoldDB" id="A0A517YFM2"/>
<evidence type="ECO:0008006" key="5">
    <source>
        <dbReference type="Google" id="ProtNLM"/>
    </source>
</evidence>
<dbReference type="EMBL" id="CP036274">
    <property type="protein sequence ID" value="QDU29030.1"/>
    <property type="molecule type" value="Genomic_DNA"/>
</dbReference>
<reference evidence="3 4" key="1">
    <citation type="submission" date="2019-02" db="EMBL/GenBank/DDBJ databases">
        <title>Deep-cultivation of Planctomycetes and their phenomic and genomic characterization uncovers novel biology.</title>
        <authorList>
            <person name="Wiegand S."/>
            <person name="Jogler M."/>
            <person name="Boedeker C."/>
            <person name="Pinto D."/>
            <person name="Vollmers J."/>
            <person name="Rivas-Marin E."/>
            <person name="Kohn T."/>
            <person name="Peeters S.H."/>
            <person name="Heuer A."/>
            <person name="Rast P."/>
            <person name="Oberbeckmann S."/>
            <person name="Bunk B."/>
            <person name="Jeske O."/>
            <person name="Meyerdierks A."/>
            <person name="Storesund J.E."/>
            <person name="Kallscheuer N."/>
            <person name="Luecker S."/>
            <person name="Lage O.M."/>
            <person name="Pohl T."/>
            <person name="Merkel B.J."/>
            <person name="Hornburger P."/>
            <person name="Mueller R.-W."/>
            <person name="Bruemmer F."/>
            <person name="Labrenz M."/>
            <person name="Spormann A.M."/>
            <person name="Op den Camp H."/>
            <person name="Overmann J."/>
            <person name="Amann R."/>
            <person name="Jetten M.S.M."/>
            <person name="Mascher T."/>
            <person name="Medema M.H."/>
            <person name="Devos D.P."/>
            <person name="Kaster A.-K."/>
            <person name="Ovreas L."/>
            <person name="Rohde M."/>
            <person name="Galperin M.Y."/>
            <person name="Jogler C."/>
        </authorList>
    </citation>
    <scope>NUCLEOTIDE SEQUENCE [LARGE SCALE GENOMIC DNA]</scope>
    <source>
        <strain evidence="3 4">ETA_A8</strain>
    </source>
</reference>
<dbReference type="OrthoDB" id="289126at2"/>
<evidence type="ECO:0000313" key="3">
    <source>
        <dbReference type="EMBL" id="QDU29030.1"/>
    </source>
</evidence>
<proteinExistence type="predicted"/>